<keyword evidence="2" id="KW-0575">Peroxidase</keyword>
<sequence>MTSAPEFELANVGPGPDPCSLSALAADHDFVLVLLQRDHYCTNCREQVQQVASRYDEFEQRDAEVVSVVPEPRENVQEWQDSYDLPFPLLADPDVAVGEAYDQPVRFGFLGEWSDFLGRMPEAVLVDCRDADAGPEVVWSYAGRSTFDRPSVDDLLGAIDEHREG</sequence>
<dbReference type="RefSeq" id="WP_336349510.1">
    <property type="nucleotide sequence ID" value="NZ_JAZAQL010000001.1"/>
</dbReference>
<reference evidence="2 3" key="1">
    <citation type="journal article" date="2019" name="Int. J. Syst. Evol. Microbiol.">
        <title>The Global Catalogue of Microorganisms (GCM) 10K type strain sequencing project: providing services to taxonomists for standard genome sequencing and annotation.</title>
        <authorList>
            <consortium name="The Broad Institute Genomics Platform"/>
            <consortium name="The Broad Institute Genome Sequencing Center for Infectious Disease"/>
            <person name="Wu L."/>
            <person name="Ma J."/>
        </authorList>
    </citation>
    <scope>NUCLEOTIDE SEQUENCE [LARGE SCALE GENOMIC DNA]</scope>
    <source>
        <strain evidence="2 3">GX26</strain>
    </source>
</reference>
<name>A0ABD5VBV3_9EURY</name>
<dbReference type="GO" id="GO:0140824">
    <property type="term" value="F:thioredoxin-dependent peroxiredoxin activity"/>
    <property type="evidence" value="ECO:0007669"/>
    <property type="project" value="UniProtKB-EC"/>
</dbReference>
<protein>
    <submittedName>
        <fullName evidence="2">Peroxiredoxin family protein</fullName>
        <ecNumber evidence="2">1.11.1.24</ecNumber>
    </submittedName>
</protein>
<dbReference type="Gene3D" id="3.40.30.10">
    <property type="entry name" value="Glutaredoxin"/>
    <property type="match status" value="1"/>
</dbReference>
<dbReference type="AlphaFoldDB" id="A0ABD5VBV3"/>
<organism evidence="2 3">
    <name type="scientific">Halorubellus litoreus</name>
    <dbReference type="NCBI Taxonomy" id="755308"/>
    <lineage>
        <taxon>Archaea</taxon>
        <taxon>Methanobacteriati</taxon>
        <taxon>Methanobacteriota</taxon>
        <taxon>Stenosarchaea group</taxon>
        <taxon>Halobacteria</taxon>
        <taxon>Halobacteriales</taxon>
        <taxon>Halorubellaceae</taxon>
        <taxon>Halorubellus</taxon>
    </lineage>
</organism>
<evidence type="ECO:0000259" key="1">
    <source>
        <dbReference type="PROSITE" id="PS51352"/>
    </source>
</evidence>
<dbReference type="SUPFAM" id="SSF52833">
    <property type="entry name" value="Thioredoxin-like"/>
    <property type="match status" value="1"/>
</dbReference>
<dbReference type="InterPro" id="IPR013766">
    <property type="entry name" value="Thioredoxin_domain"/>
</dbReference>
<dbReference type="EMBL" id="JBHSXN010000001">
    <property type="protein sequence ID" value="MFC6952536.1"/>
    <property type="molecule type" value="Genomic_DNA"/>
</dbReference>
<keyword evidence="3" id="KW-1185">Reference proteome</keyword>
<proteinExistence type="predicted"/>
<dbReference type="Pfam" id="PF00578">
    <property type="entry name" value="AhpC-TSA"/>
    <property type="match status" value="1"/>
</dbReference>
<comment type="caution">
    <text evidence="2">The sequence shown here is derived from an EMBL/GenBank/DDBJ whole genome shotgun (WGS) entry which is preliminary data.</text>
</comment>
<keyword evidence="2" id="KW-0560">Oxidoreductase</keyword>
<evidence type="ECO:0000313" key="2">
    <source>
        <dbReference type="EMBL" id="MFC6952536.1"/>
    </source>
</evidence>
<gene>
    <name evidence="2" type="ORF">ACFQGB_06635</name>
</gene>
<accession>A0ABD5VBV3</accession>
<dbReference type="PROSITE" id="PS51352">
    <property type="entry name" value="THIOREDOXIN_2"/>
    <property type="match status" value="1"/>
</dbReference>
<dbReference type="EC" id="1.11.1.24" evidence="2"/>
<dbReference type="Proteomes" id="UP001596395">
    <property type="component" value="Unassembled WGS sequence"/>
</dbReference>
<dbReference type="InterPro" id="IPR036249">
    <property type="entry name" value="Thioredoxin-like_sf"/>
</dbReference>
<evidence type="ECO:0000313" key="3">
    <source>
        <dbReference type="Proteomes" id="UP001596395"/>
    </source>
</evidence>
<feature type="domain" description="Thioredoxin" evidence="1">
    <location>
        <begin position="1"/>
        <end position="164"/>
    </location>
</feature>
<dbReference type="InterPro" id="IPR000866">
    <property type="entry name" value="AhpC/TSA"/>
</dbReference>